<dbReference type="AlphaFoldDB" id="A0AAV4VZM3"/>
<reference evidence="2 3" key="1">
    <citation type="submission" date="2021-06" db="EMBL/GenBank/DDBJ databases">
        <title>Caerostris extrusa draft genome.</title>
        <authorList>
            <person name="Kono N."/>
            <person name="Arakawa K."/>
        </authorList>
    </citation>
    <scope>NUCLEOTIDE SEQUENCE [LARGE SCALE GENOMIC DNA]</scope>
</reference>
<sequence length="72" mass="8311">MSPTRTMSKVPQESGRRRRKSKAVLSIIKSALFQPLAGFSSSQRFRDLKFEIRLKVFGAELKFRLLESLEHS</sequence>
<name>A0AAV4VZM3_CAEEX</name>
<feature type="region of interest" description="Disordered" evidence="1">
    <location>
        <begin position="1"/>
        <end position="22"/>
    </location>
</feature>
<proteinExistence type="predicted"/>
<evidence type="ECO:0008006" key="4">
    <source>
        <dbReference type="Google" id="ProtNLM"/>
    </source>
</evidence>
<keyword evidence="3" id="KW-1185">Reference proteome</keyword>
<evidence type="ECO:0000313" key="2">
    <source>
        <dbReference type="EMBL" id="GIY75921.1"/>
    </source>
</evidence>
<evidence type="ECO:0000256" key="1">
    <source>
        <dbReference type="SAM" id="MobiDB-lite"/>
    </source>
</evidence>
<comment type="caution">
    <text evidence="2">The sequence shown here is derived from an EMBL/GenBank/DDBJ whole genome shotgun (WGS) entry which is preliminary data.</text>
</comment>
<organism evidence="2 3">
    <name type="scientific">Caerostris extrusa</name>
    <name type="common">Bark spider</name>
    <name type="synonym">Caerostris bankana</name>
    <dbReference type="NCBI Taxonomy" id="172846"/>
    <lineage>
        <taxon>Eukaryota</taxon>
        <taxon>Metazoa</taxon>
        <taxon>Ecdysozoa</taxon>
        <taxon>Arthropoda</taxon>
        <taxon>Chelicerata</taxon>
        <taxon>Arachnida</taxon>
        <taxon>Araneae</taxon>
        <taxon>Araneomorphae</taxon>
        <taxon>Entelegynae</taxon>
        <taxon>Araneoidea</taxon>
        <taxon>Araneidae</taxon>
        <taxon>Caerostris</taxon>
    </lineage>
</organism>
<dbReference type="Proteomes" id="UP001054945">
    <property type="component" value="Unassembled WGS sequence"/>
</dbReference>
<dbReference type="EMBL" id="BPLR01015418">
    <property type="protein sequence ID" value="GIY75921.1"/>
    <property type="molecule type" value="Genomic_DNA"/>
</dbReference>
<protein>
    <recommendedName>
        <fullName evidence="4">Ribosomal protein L32</fullName>
    </recommendedName>
</protein>
<feature type="compositionally biased region" description="Polar residues" evidence="1">
    <location>
        <begin position="1"/>
        <end position="11"/>
    </location>
</feature>
<gene>
    <name evidence="2" type="ORF">CEXT_130151</name>
</gene>
<evidence type="ECO:0000313" key="3">
    <source>
        <dbReference type="Proteomes" id="UP001054945"/>
    </source>
</evidence>
<accession>A0AAV4VZM3</accession>